<keyword evidence="1" id="KW-0732">Signal</keyword>
<dbReference type="Proteomes" id="UP001501508">
    <property type="component" value="Unassembled WGS sequence"/>
</dbReference>
<organism evidence="2 3">
    <name type="scientific">Ravibacter arvi</name>
    <dbReference type="NCBI Taxonomy" id="2051041"/>
    <lineage>
        <taxon>Bacteria</taxon>
        <taxon>Pseudomonadati</taxon>
        <taxon>Bacteroidota</taxon>
        <taxon>Cytophagia</taxon>
        <taxon>Cytophagales</taxon>
        <taxon>Spirosomataceae</taxon>
        <taxon>Ravibacter</taxon>
    </lineage>
</organism>
<evidence type="ECO:0000313" key="2">
    <source>
        <dbReference type="EMBL" id="GAA4433562.1"/>
    </source>
</evidence>
<sequence length="127" mass="14397">MKRYSFILLLAAATVSIPSCVIPISQKTSFPLDVFYENETPQRPYSEIKWLEISREDAVLAYQNTAEKRLLQKGNSAEAKSLITAQLVMKAQKIGADALVNVNYQYYTGKDYEGYSMRGLAVRYRGE</sequence>
<feature type="chain" id="PRO_5045432230" evidence="1">
    <location>
        <begin position="22"/>
        <end position="127"/>
    </location>
</feature>
<reference evidence="3" key="1">
    <citation type="journal article" date="2019" name="Int. J. Syst. Evol. Microbiol.">
        <title>The Global Catalogue of Microorganisms (GCM) 10K type strain sequencing project: providing services to taxonomists for standard genome sequencing and annotation.</title>
        <authorList>
            <consortium name="The Broad Institute Genomics Platform"/>
            <consortium name="The Broad Institute Genome Sequencing Center for Infectious Disease"/>
            <person name="Wu L."/>
            <person name="Ma J."/>
        </authorList>
    </citation>
    <scope>NUCLEOTIDE SEQUENCE [LARGE SCALE GENOMIC DNA]</scope>
    <source>
        <strain evidence="3">JCM 31920</strain>
    </source>
</reference>
<proteinExistence type="predicted"/>
<evidence type="ECO:0000313" key="3">
    <source>
        <dbReference type="Proteomes" id="UP001501508"/>
    </source>
</evidence>
<accession>A0ABP8LQR8</accession>
<dbReference type="EMBL" id="BAABEY010000007">
    <property type="protein sequence ID" value="GAA4433562.1"/>
    <property type="molecule type" value="Genomic_DNA"/>
</dbReference>
<protein>
    <submittedName>
        <fullName evidence="2">Uncharacterized protein</fullName>
    </submittedName>
</protein>
<keyword evidence="3" id="KW-1185">Reference proteome</keyword>
<dbReference type="RefSeq" id="WP_345026687.1">
    <property type="nucleotide sequence ID" value="NZ_BAABEY010000007.1"/>
</dbReference>
<name>A0ABP8LQR8_9BACT</name>
<comment type="caution">
    <text evidence="2">The sequence shown here is derived from an EMBL/GenBank/DDBJ whole genome shotgun (WGS) entry which is preliminary data.</text>
</comment>
<gene>
    <name evidence="2" type="ORF">GCM10023091_07230</name>
</gene>
<feature type="signal peptide" evidence="1">
    <location>
        <begin position="1"/>
        <end position="21"/>
    </location>
</feature>
<evidence type="ECO:0000256" key="1">
    <source>
        <dbReference type="SAM" id="SignalP"/>
    </source>
</evidence>